<proteinExistence type="predicted"/>
<gene>
    <name evidence="1" type="ORF">AFUS01_LOCUS23784</name>
</gene>
<dbReference type="AlphaFoldDB" id="A0A8J2PFM5"/>
<evidence type="ECO:0000313" key="1">
    <source>
        <dbReference type="EMBL" id="CAG7785140.1"/>
    </source>
</evidence>
<organism evidence="1 2">
    <name type="scientific">Allacma fusca</name>
    <dbReference type="NCBI Taxonomy" id="39272"/>
    <lineage>
        <taxon>Eukaryota</taxon>
        <taxon>Metazoa</taxon>
        <taxon>Ecdysozoa</taxon>
        <taxon>Arthropoda</taxon>
        <taxon>Hexapoda</taxon>
        <taxon>Collembola</taxon>
        <taxon>Symphypleona</taxon>
        <taxon>Sminthuridae</taxon>
        <taxon>Allacma</taxon>
    </lineage>
</organism>
<dbReference type="EMBL" id="CAJVCH010290129">
    <property type="protein sequence ID" value="CAG7785140.1"/>
    <property type="molecule type" value="Genomic_DNA"/>
</dbReference>
<name>A0A8J2PFM5_9HEXA</name>
<accession>A0A8J2PFM5</accession>
<keyword evidence="2" id="KW-1185">Reference proteome</keyword>
<reference evidence="1" key="1">
    <citation type="submission" date="2021-06" db="EMBL/GenBank/DDBJ databases">
        <authorList>
            <person name="Hodson N. C."/>
            <person name="Mongue J. A."/>
            <person name="Jaron S. K."/>
        </authorList>
    </citation>
    <scope>NUCLEOTIDE SEQUENCE</scope>
</reference>
<sequence length="207" mass="23266">MNSVRNLVGRIFPKEGSSREYLGEKGNTSSSAAGEDKKPEILETIISKGEITVYDEEMNLGIVDGRYRFDIQKFSHLHLRARLPVTYKVVKTGNYYDWEVVEMSVHSSESNTPIHSDVSSETQAVNRDKEHTQILESESLESCGVPAMKKIANLRTLVCKASYFEPDCFYVHHPTSSEKMKIDKGLFGPAEFVLVECGNGRISNIEL</sequence>
<evidence type="ECO:0000313" key="2">
    <source>
        <dbReference type="Proteomes" id="UP000708208"/>
    </source>
</evidence>
<comment type="caution">
    <text evidence="1">The sequence shown here is derived from an EMBL/GenBank/DDBJ whole genome shotgun (WGS) entry which is preliminary data.</text>
</comment>
<dbReference type="Proteomes" id="UP000708208">
    <property type="component" value="Unassembled WGS sequence"/>
</dbReference>
<protein>
    <submittedName>
        <fullName evidence="1">Uncharacterized protein</fullName>
    </submittedName>
</protein>